<sequence length="196" mass="22035">MSDTWNGYRVLARGLNRLVVADPDDPEACLKFENGGDPRSGGHNAVELAAHAWLATRLADHDWPWFARCRGPLRTPHGKALQCARVRHADGRDAVDLQTCLAARRYDADTLCAAAERLQAVVLRNRLPLFDVNLMNLVPREDASGGVELVCVDVKSLVQRKEALPLSHWIAPLRARKVRRRFARLRRRIREALQPG</sequence>
<gene>
    <name evidence="1" type="ORF">KB893_001790</name>
</gene>
<dbReference type="RefSeq" id="WP_213173346.1">
    <property type="nucleotide sequence ID" value="NZ_JAGQFT020000001.1"/>
</dbReference>
<name>A0AAP2C7J4_9GAMM</name>
<protein>
    <recommendedName>
        <fullName evidence="3">PhoP regulatory network protein YrbL</fullName>
    </recommendedName>
</protein>
<accession>A0AAP2C7J4</accession>
<dbReference type="InterPro" id="IPR019647">
    <property type="entry name" value="PhoP_reg_network_YrbL"/>
</dbReference>
<keyword evidence="2" id="KW-1185">Reference proteome</keyword>
<comment type="caution">
    <text evidence="1">The sequence shown here is derived from an EMBL/GenBank/DDBJ whole genome shotgun (WGS) entry which is preliminary data.</text>
</comment>
<dbReference type="AlphaFoldDB" id="A0AAP2C7J4"/>
<evidence type="ECO:0000313" key="1">
    <source>
        <dbReference type="EMBL" id="MBS7455863.1"/>
    </source>
</evidence>
<proteinExistence type="predicted"/>
<organism evidence="1 2">
    <name type="scientific">Coralloluteibacterium stylophorae</name>
    <dbReference type="NCBI Taxonomy" id="1776034"/>
    <lineage>
        <taxon>Bacteria</taxon>
        <taxon>Pseudomonadati</taxon>
        <taxon>Pseudomonadota</taxon>
        <taxon>Gammaproteobacteria</taxon>
        <taxon>Lysobacterales</taxon>
        <taxon>Lysobacteraceae</taxon>
        <taxon>Coralloluteibacterium</taxon>
    </lineage>
</organism>
<reference evidence="1 2" key="1">
    <citation type="journal article" date="2021" name="Microbiol. Resour. Announc.">
        <title>Draft Genome Sequence of Coralloluteibacterium stylophorae LMG 29479T.</title>
        <authorList>
            <person name="Karlyshev A.V."/>
            <person name="Kudryashova E.B."/>
            <person name="Ariskina E.V."/>
            <person name="Conroy A.P."/>
            <person name="Abidueva E.Y."/>
        </authorList>
    </citation>
    <scope>NUCLEOTIDE SEQUENCE [LARGE SCALE GENOMIC DNA]</scope>
    <source>
        <strain evidence="1 2">LMG 29479</strain>
    </source>
</reference>
<dbReference type="Pfam" id="PF10707">
    <property type="entry name" value="YrbL-PhoP_reg"/>
    <property type="match status" value="1"/>
</dbReference>
<evidence type="ECO:0008006" key="3">
    <source>
        <dbReference type="Google" id="ProtNLM"/>
    </source>
</evidence>
<evidence type="ECO:0000313" key="2">
    <source>
        <dbReference type="Proteomes" id="UP000675747"/>
    </source>
</evidence>
<dbReference type="EMBL" id="JAGQFT020000001">
    <property type="protein sequence ID" value="MBS7455863.1"/>
    <property type="molecule type" value="Genomic_DNA"/>
</dbReference>
<dbReference type="Proteomes" id="UP000675747">
    <property type="component" value="Unassembled WGS sequence"/>
</dbReference>